<reference evidence="1" key="1">
    <citation type="submission" date="2020-08" db="EMBL/GenBank/DDBJ databases">
        <title>Multicomponent nature underlies the extraordinary mechanical properties of spider dragline silk.</title>
        <authorList>
            <person name="Kono N."/>
            <person name="Nakamura H."/>
            <person name="Mori M."/>
            <person name="Yoshida Y."/>
            <person name="Ohtoshi R."/>
            <person name="Malay A.D."/>
            <person name="Moran D.A.P."/>
            <person name="Tomita M."/>
            <person name="Numata K."/>
            <person name="Arakawa K."/>
        </authorList>
    </citation>
    <scope>NUCLEOTIDE SEQUENCE</scope>
</reference>
<dbReference type="AlphaFoldDB" id="A0A8X7C5T2"/>
<protein>
    <submittedName>
        <fullName evidence="1">Jerky-like protein</fullName>
    </submittedName>
</protein>
<keyword evidence="2" id="KW-1185">Reference proteome</keyword>
<name>A0A8X7C5T2_9ARAC</name>
<proteinExistence type="predicted"/>
<sequence length="114" mass="12910">MVSALVIIESSMWQLLQICAPTLKDTAPTTRTTPSAYVSFYARWKMIRELQIESESLCGDNNSAHKFKETVLQHVEEEGYPRDDVYNVDETGVNWKAQSRKPMASKRESTAPGL</sequence>
<dbReference type="Proteomes" id="UP000886998">
    <property type="component" value="Unassembled WGS sequence"/>
</dbReference>
<evidence type="ECO:0000313" key="1">
    <source>
        <dbReference type="EMBL" id="GFY55023.1"/>
    </source>
</evidence>
<dbReference type="EMBL" id="BMAV01010134">
    <property type="protein sequence ID" value="GFY55023.1"/>
    <property type="molecule type" value="Genomic_DNA"/>
</dbReference>
<gene>
    <name evidence="1" type="primary">NCL1_26437</name>
    <name evidence="1" type="ORF">TNIN_463761</name>
</gene>
<organism evidence="1 2">
    <name type="scientific">Trichonephila inaurata madagascariensis</name>
    <dbReference type="NCBI Taxonomy" id="2747483"/>
    <lineage>
        <taxon>Eukaryota</taxon>
        <taxon>Metazoa</taxon>
        <taxon>Ecdysozoa</taxon>
        <taxon>Arthropoda</taxon>
        <taxon>Chelicerata</taxon>
        <taxon>Arachnida</taxon>
        <taxon>Araneae</taxon>
        <taxon>Araneomorphae</taxon>
        <taxon>Entelegynae</taxon>
        <taxon>Araneoidea</taxon>
        <taxon>Nephilidae</taxon>
        <taxon>Trichonephila</taxon>
        <taxon>Trichonephila inaurata</taxon>
    </lineage>
</organism>
<comment type="caution">
    <text evidence="1">The sequence shown here is derived from an EMBL/GenBank/DDBJ whole genome shotgun (WGS) entry which is preliminary data.</text>
</comment>
<evidence type="ECO:0000313" key="2">
    <source>
        <dbReference type="Proteomes" id="UP000886998"/>
    </source>
</evidence>
<dbReference type="OrthoDB" id="125347at2759"/>
<accession>A0A8X7C5T2</accession>